<sequence>MTKRTGGAAHTFLIDIMDESKTGAWRKNAAAIIVDAQGNILLGKDPGRNQYWHFPQGGVMRGENLEHTIAREVWEEVGIRPSEYKILAHGHGFRYAYPPSHRRSGRWIGQEQTYFLLLCHKIKPKSDVSRSNEFSETKWFAQSEIRPQLFPKFKRSVAKQVLKHFFVTNQYLPKTPQQRHTVPVKHIMELSPDISRYLVTPGKKLKMQDYSPSDRSLFQGTKEESALFFDNLKTELQDLQKRLYAQHKHRVLVILQGMDASGKDGCVRQVFSCMDPHGMKVISFKRPTALELDHDFLWRVHPQVPANGEVVVFNRSHYEDIIAVRVKKLFDDAVWQRRYKYVVDFEDMLVGEGTTIIKIFLNISKEEQKERLESRLKDSQKLWKFEPSDLADRAMWDEFQTAYQDLLEKTSTEAAPWYIIPGDRKWYRNLIVAKLLVEKLRALNLQFPEPKVDPSDIIVHD</sequence>
<organism evidence="3 4">
    <name type="scientific">Akkermansia glycaniphila</name>
    <dbReference type="NCBI Taxonomy" id="1679444"/>
    <lineage>
        <taxon>Bacteria</taxon>
        <taxon>Pseudomonadati</taxon>
        <taxon>Verrucomicrobiota</taxon>
        <taxon>Verrucomicrobiia</taxon>
        <taxon>Verrucomicrobiales</taxon>
        <taxon>Akkermansiaceae</taxon>
        <taxon>Akkermansia</taxon>
    </lineage>
</organism>
<dbReference type="Gene3D" id="3.40.50.300">
    <property type="entry name" value="P-loop containing nucleotide triphosphate hydrolases"/>
    <property type="match status" value="1"/>
</dbReference>
<dbReference type="Pfam" id="PF03976">
    <property type="entry name" value="PPK2"/>
    <property type="match status" value="1"/>
</dbReference>
<feature type="domain" description="Nudix hydrolase" evidence="2">
    <location>
        <begin position="24"/>
        <end position="163"/>
    </location>
</feature>
<keyword evidence="3" id="KW-0808">Transferase</keyword>
<dbReference type="PANTHER" id="PTHR34383">
    <property type="entry name" value="POLYPHOSPHATE:AMP PHOSPHOTRANSFERASE-RELATED"/>
    <property type="match status" value="1"/>
</dbReference>
<evidence type="ECO:0000256" key="1">
    <source>
        <dbReference type="ARBA" id="ARBA00022801"/>
    </source>
</evidence>
<dbReference type="InterPro" id="IPR022300">
    <property type="entry name" value="PPK2-rel_1"/>
</dbReference>
<evidence type="ECO:0000313" key="3">
    <source>
        <dbReference type="EMBL" id="SEH94743.1"/>
    </source>
</evidence>
<dbReference type="InterPro" id="IPR027417">
    <property type="entry name" value="P-loop_NTPase"/>
</dbReference>
<dbReference type="PROSITE" id="PS00893">
    <property type="entry name" value="NUDIX_BOX"/>
    <property type="match status" value="1"/>
</dbReference>
<proteinExistence type="predicted"/>
<keyword evidence="1" id="KW-0378">Hydrolase</keyword>
<accession>A0A1H6M787</accession>
<dbReference type="Pfam" id="PF00293">
    <property type="entry name" value="NUDIX"/>
    <property type="match status" value="1"/>
</dbReference>
<gene>
    <name evidence="3" type="ORF">PYTT_1981</name>
</gene>
<dbReference type="GO" id="GO:0016787">
    <property type="term" value="F:hydrolase activity"/>
    <property type="evidence" value="ECO:0007669"/>
    <property type="project" value="UniProtKB-KW"/>
</dbReference>
<dbReference type="GO" id="GO:0006797">
    <property type="term" value="P:polyphosphate metabolic process"/>
    <property type="evidence" value="ECO:0007669"/>
    <property type="project" value="InterPro"/>
</dbReference>
<dbReference type="SUPFAM" id="SSF55811">
    <property type="entry name" value="Nudix"/>
    <property type="match status" value="1"/>
</dbReference>
<dbReference type="GO" id="GO:0016776">
    <property type="term" value="F:phosphotransferase activity, phosphate group as acceptor"/>
    <property type="evidence" value="ECO:0007669"/>
    <property type="project" value="InterPro"/>
</dbReference>
<evidence type="ECO:0000313" key="4">
    <source>
        <dbReference type="Proteomes" id="UP000176204"/>
    </source>
</evidence>
<dbReference type="KEGG" id="agl:PYTT_1981"/>
<name>A0A1H6M787_9BACT</name>
<evidence type="ECO:0000259" key="2">
    <source>
        <dbReference type="PROSITE" id="PS51462"/>
    </source>
</evidence>
<keyword evidence="3" id="KW-0418">Kinase</keyword>
<dbReference type="Gene3D" id="3.90.79.10">
    <property type="entry name" value="Nucleoside Triphosphate Pyrophosphohydrolase"/>
    <property type="match status" value="1"/>
</dbReference>
<dbReference type="InterPro" id="IPR015797">
    <property type="entry name" value="NUDIX_hydrolase-like_dom_sf"/>
</dbReference>
<dbReference type="Proteomes" id="UP000176204">
    <property type="component" value="Chromosome I"/>
</dbReference>
<dbReference type="NCBIfam" id="TIGR03709">
    <property type="entry name" value="PPK2_rel_1"/>
    <property type="match status" value="1"/>
</dbReference>
<dbReference type="AlphaFoldDB" id="A0A1H6M787"/>
<dbReference type="EMBL" id="LT629973">
    <property type="protein sequence ID" value="SEH94743.1"/>
    <property type="molecule type" value="Genomic_DNA"/>
</dbReference>
<dbReference type="InterPro" id="IPR022488">
    <property type="entry name" value="PPK2-related"/>
</dbReference>
<reference evidence="4" key="1">
    <citation type="submission" date="2016-09" db="EMBL/GenBank/DDBJ databases">
        <authorList>
            <person name="Koehorst J."/>
        </authorList>
    </citation>
    <scope>NUCLEOTIDE SEQUENCE [LARGE SCALE GENOMIC DNA]</scope>
</reference>
<dbReference type="InterPro" id="IPR020084">
    <property type="entry name" value="NUDIX_hydrolase_CS"/>
</dbReference>
<dbReference type="GO" id="GO:0016301">
    <property type="term" value="F:kinase activity"/>
    <property type="evidence" value="ECO:0007669"/>
    <property type="project" value="UniProtKB-KW"/>
</dbReference>
<dbReference type="PROSITE" id="PS51462">
    <property type="entry name" value="NUDIX"/>
    <property type="match status" value="1"/>
</dbReference>
<keyword evidence="4" id="KW-1185">Reference proteome</keyword>
<dbReference type="STRING" id="1679444.PYTT_1981"/>
<protein>
    <submittedName>
        <fullName evidence="3">Polyphosphate kinase 2 (Ppk2)</fullName>
    </submittedName>
</protein>
<dbReference type="SUPFAM" id="SSF52540">
    <property type="entry name" value="P-loop containing nucleoside triphosphate hydrolases"/>
    <property type="match status" value="1"/>
</dbReference>
<dbReference type="PANTHER" id="PTHR34383:SF3">
    <property type="entry name" value="POLYPHOSPHATE:AMP PHOSPHOTRANSFERASE"/>
    <property type="match status" value="1"/>
</dbReference>
<dbReference type="InterPro" id="IPR000086">
    <property type="entry name" value="NUDIX_hydrolase_dom"/>
</dbReference>